<proteinExistence type="predicted"/>
<organism evidence="2 3">
    <name type="scientific">Ensete ventricosum</name>
    <name type="common">Abyssinian banana</name>
    <name type="synonym">Musa ensete</name>
    <dbReference type="NCBI Taxonomy" id="4639"/>
    <lineage>
        <taxon>Eukaryota</taxon>
        <taxon>Viridiplantae</taxon>
        <taxon>Streptophyta</taxon>
        <taxon>Embryophyta</taxon>
        <taxon>Tracheophyta</taxon>
        <taxon>Spermatophyta</taxon>
        <taxon>Magnoliopsida</taxon>
        <taxon>Liliopsida</taxon>
        <taxon>Zingiberales</taxon>
        <taxon>Musaceae</taxon>
        <taxon>Ensete</taxon>
    </lineage>
</organism>
<dbReference type="AlphaFoldDB" id="A0A427BCA1"/>
<dbReference type="Proteomes" id="UP000287651">
    <property type="component" value="Unassembled WGS sequence"/>
</dbReference>
<comment type="caution">
    <text evidence="2">The sequence shown here is derived from an EMBL/GenBank/DDBJ whole genome shotgun (WGS) entry which is preliminary data.</text>
</comment>
<evidence type="ECO:0000313" key="3">
    <source>
        <dbReference type="Proteomes" id="UP000287651"/>
    </source>
</evidence>
<sequence length="82" mass="9310">MSVGIWIFNLGWSLLRSQRPGVEFESQSVSLTCCRNGRFIPVGGELVRTLDLTLIVPRARPSCTVDVPVQWYGARAWRAIRY</sequence>
<feature type="chain" id="PRO_5019065561" evidence="1">
    <location>
        <begin position="18"/>
        <end position="82"/>
    </location>
</feature>
<keyword evidence="1" id="KW-0732">Signal</keyword>
<dbReference type="EMBL" id="AMZH03000008">
    <property type="protein sequence ID" value="RRT86160.1"/>
    <property type="molecule type" value="Genomic_DNA"/>
</dbReference>
<feature type="signal peptide" evidence="1">
    <location>
        <begin position="1"/>
        <end position="17"/>
    </location>
</feature>
<reference evidence="2 3" key="1">
    <citation type="journal article" date="2014" name="Agronomy (Basel)">
        <title>A Draft Genome Sequence for Ensete ventricosum, the Drought-Tolerant Tree Against Hunger.</title>
        <authorList>
            <person name="Harrison J."/>
            <person name="Moore K.A."/>
            <person name="Paszkiewicz K."/>
            <person name="Jones T."/>
            <person name="Grant M."/>
            <person name="Ambacheew D."/>
            <person name="Muzemil S."/>
            <person name="Studholme D.J."/>
        </authorList>
    </citation>
    <scope>NUCLEOTIDE SEQUENCE [LARGE SCALE GENOMIC DNA]</scope>
</reference>
<protein>
    <submittedName>
        <fullName evidence="2">Uncharacterized protein</fullName>
    </submittedName>
</protein>
<evidence type="ECO:0000256" key="1">
    <source>
        <dbReference type="SAM" id="SignalP"/>
    </source>
</evidence>
<evidence type="ECO:0000313" key="2">
    <source>
        <dbReference type="EMBL" id="RRT86160.1"/>
    </source>
</evidence>
<accession>A0A427BCA1</accession>
<name>A0A427BCA1_ENSVE</name>
<gene>
    <name evidence="2" type="ORF">B296_00003611</name>
</gene>